<evidence type="ECO:0000256" key="12">
    <source>
        <dbReference type="ARBA" id="ARBA00023204"/>
    </source>
</evidence>
<dbReference type="Gene3D" id="3.30.110.110">
    <property type="entry name" value="Mre11, capping domain"/>
    <property type="match status" value="1"/>
</dbReference>
<dbReference type="GO" id="GO:0000723">
    <property type="term" value="P:telomere maintenance"/>
    <property type="evidence" value="ECO:0007669"/>
    <property type="project" value="TreeGrafter"/>
</dbReference>
<evidence type="ECO:0000256" key="5">
    <source>
        <dbReference type="ARBA" id="ARBA00022454"/>
    </source>
</evidence>
<evidence type="ECO:0000259" key="19">
    <source>
        <dbReference type="SMART" id="SM01347"/>
    </source>
</evidence>
<feature type="domain" description="Mre11 DNA-binding" evidence="19">
    <location>
        <begin position="321"/>
        <end position="499"/>
    </location>
</feature>
<evidence type="ECO:0000256" key="1">
    <source>
        <dbReference type="ARBA" id="ARBA00001936"/>
    </source>
</evidence>
<comment type="subunit">
    <text evidence="16">Component of the MRN complex composed of two heterodimers RAD50 and MRE11 associated with a single NBS1.</text>
</comment>
<comment type="cofactor">
    <cofactor evidence="1">
        <name>Mn(2+)</name>
        <dbReference type="ChEBI" id="CHEBI:29035"/>
    </cofactor>
</comment>
<proteinExistence type="inferred from homology"/>
<dbReference type="InterPro" id="IPR004843">
    <property type="entry name" value="Calcineurin-like_PHP"/>
</dbReference>
<dbReference type="GO" id="GO:0035861">
    <property type="term" value="C:site of double-strand break"/>
    <property type="evidence" value="ECO:0007669"/>
    <property type="project" value="TreeGrafter"/>
</dbReference>
<protein>
    <recommendedName>
        <fullName evidence="19">Mre11 DNA-binding domain-containing protein</fullName>
    </recommendedName>
</protein>
<evidence type="ECO:0000256" key="7">
    <source>
        <dbReference type="ARBA" id="ARBA00022723"/>
    </source>
</evidence>
<keyword evidence="5" id="KW-0158">Chromosome</keyword>
<feature type="region of interest" description="Disordered" evidence="18">
    <location>
        <begin position="844"/>
        <end position="869"/>
    </location>
</feature>
<dbReference type="SUPFAM" id="SSF56300">
    <property type="entry name" value="Metallo-dependent phosphatases"/>
    <property type="match status" value="1"/>
</dbReference>
<dbReference type="GO" id="GO:0006303">
    <property type="term" value="P:double-strand break repair via nonhomologous end joining"/>
    <property type="evidence" value="ECO:0007669"/>
    <property type="project" value="TreeGrafter"/>
</dbReference>
<evidence type="ECO:0000256" key="10">
    <source>
        <dbReference type="ARBA" id="ARBA00022801"/>
    </source>
</evidence>
<feature type="compositionally biased region" description="Acidic residues" evidence="18">
    <location>
        <begin position="751"/>
        <end position="761"/>
    </location>
</feature>
<dbReference type="InterPro" id="IPR041796">
    <property type="entry name" value="Mre11_N"/>
</dbReference>
<dbReference type="FunFam" id="3.60.21.10:FF:000011">
    <property type="entry name" value="Double-strand break repair protein"/>
    <property type="match status" value="1"/>
</dbReference>
<dbReference type="InterPro" id="IPR007281">
    <property type="entry name" value="Mre11_DNA-bd"/>
</dbReference>
<feature type="region of interest" description="Disordered" evidence="18">
    <location>
        <begin position="552"/>
        <end position="769"/>
    </location>
</feature>
<evidence type="ECO:0000256" key="8">
    <source>
        <dbReference type="ARBA" id="ARBA00022759"/>
    </source>
</evidence>
<feature type="compositionally biased region" description="Polar residues" evidence="18">
    <location>
        <begin position="726"/>
        <end position="741"/>
    </location>
</feature>
<keyword evidence="8 17" id="KW-0255">Endonuclease</keyword>
<feature type="compositionally biased region" description="Basic and acidic residues" evidence="18">
    <location>
        <begin position="1748"/>
        <end position="1795"/>
    </location>
</feature>
<dbReference type="NCBIfam" id="TIGR00583">
    <property type="entry name" value="mre11"/>
    <property type="match status" value="1"/>
</dbReference>
<dbReference type="GO" id="GO:0007095">
    <property type="term" value="P:mitotic G2 DNA damage checkpoint signaling"/>
    <property type="evidence" value="ECO:0007669"/>
    <property type="project" value="TreeGrafter"/>
</dbReference>
<dbReference type="GO" id="GO:0031573">
    <property type="term" value="P:mitotic intra-S DNA damage checkpoint signaling"/>
    <property type="evidence" value="ECO:0007669"/>
    <property type="project" value="TreeGrafter"/>
</dbReference>
<evidence type="ECO:0000256" key="2">
    <source>
        <dbReference type="ARBA" id="ARBA00004123"/>
    </source>
</evidence>
<evidence type="ECO:0000313" key="20">
    <source>
        <dbReference type="EMBL" id="KAF4306697.1"/>
    </source>
</evidence>
<keyword evidence="6 17" id="KW-0540">Nuclease</keyword>
<feature type="region of interest" description="Disordered" evidence="18">
    <location>
        <begin position="1481"/>
        <end position="1522"/>
    </location>
</feature>
<dbReference type="Gene3D" id="3.60.21.10">
    <property type="match status" value="1"/>
</dbReference>
<keyword evidence="15 17" id="KW-0469">Meiosis</keyword>
<dbReference type="InterPro" id="IPR003701">
    <property type="entry name" value="Mre11"/>
</dbReference>
<reference evidence="20" key="1">
    <citation type="submission" date="2020-04" db="EMBL/GenBank/DDBJ databases">
        <title>Genome Assembly and Annotation of Botryosphaeria dothidea sdau 11-99, a Latent Pathogen of Apple Fruit Ring Rot in China.</title>
        <authorList>
            <person name="Yu C."/>
            <person name="Diao Y."/>
            <person name="Lu Q."/>
            <person name="Zhao J."/>
            <person name="Cui S."/>
            <person name="Peng C."/>
            <person name="He B."/>
            <person name="Liu H."/>
        </authorList>
    </citation>
    <scope>NUCLEOTIDE SEQUENCE [LARGE SCALE GENOMIC DNA]</scope>
    <source>
        <strain evidence="20">Sdau11-99</strain>
    </source>
</reference>
<feature type="compositionally biased region" description="Basic and acidic residues" evidence="18">
    <location>
        <begin position="1513"/>
        <end position="1522"/>
    </location>
</feature>
<evidence type="ECO:0000256" key="16">
    <source>
        <dbReference type="ARBA" id="ARBA00064981"/>
    </source>
</evidence>
<evidence type="ECO:0000256" key="4">
    <source>
        <dbReference type="ARBA" id="ARBA00009028"/>
    </source>
</evidence>
<feature type="region of interest" description="Disordered" evidence="18">
    <location>
        <begin position="1284"/>
        <end position="1326"/>
    </location>
</feature>
<dbReference type="PANTHER" id="PTHR10139">
    <property type="entry name" value="DOUBLE-STRAND BREAK REPAIR PROTEIN MRE11"/>
    <property type="match status" value="1"/>
</dbReference>
<feature type="compositionally biased region" description="Basic residues" evidence="18">
    <location>
        <begin position="1738"/>
        <end position="1747"/>
    </location>
</feature>
<evidence type="ECO:0000256" key="6">
    <source>
        <dbReference type="ARBA" id="ARBA00022722"/>
    </source>
</evidence>
<feature type="compositionally biased region" description="Low complexity" evidence="18">
    <location>
        <begin position="1564"/>
        <end position="1573"/>
    </location>
</feature>
<comment type="subcellular location">
    <subcellularLocation>
        <location evidence="3">Chromosome</location>
    </subcellularLocation>
    <subcellularLocation>
        <location evidence="2">Nucleus</location>
    </subcellularLocation>
</comment>
<keyword evidence="10 17" id="KW-0378">Hydrolase</keyword>
<gene>
    <name evidence="20" type="ORF">GTA08_BOTSDO05346</name>
</gene>
<accession>A0A8H4IUP2</accession>
<comment type="caution">
    <text evidence="20">The sequence shown here is derived from an EMBL/GenBank/DDBJ whole genome shotgun (WGS) entry which is preliminary data.</text>
</comment>
<feature type="region of interest" description="Disordered" evidence="18">
    <location>
        <begin position="1562"/>
        <end position="1586"/>
    </location>
</feature>
<name>A0A8H4IUP2_9PEZI</name>
<evidence type="ECO:0000256" key="9">
    <source>
        <dbReference type="ARBA" id="ARBA00022763"/>
    </source>
</evidence>
<feature type="compositionally biased region" description="Low complexity" evidence="18">
    <location>
        <begin position="844"/>
        <end position="859"/>
    </location>
</feature>
<feature type="compositionally biased region" description="Acidic residues" evidence="18">
    <location>
        <begin position="585"/>
        <end position="595"/>
    </location>
</feature>
<dbReference type="GO" id="GO:0042138">
    <property type="term" value="P:meiotic DNA double-strand break formation"/>
    <property type="evidence" value="ECO:0007669"/>
    <property type="project" value="TreeGrafter"/>
</dbReference>
<feature type="compositionally biased region" description="Low complexity" evidence="18">
    <location>
        <begin position="689"/>
        <end position="725"/>
    </location>
</feature>
<feature type="compositionally biased region" description="Low complexity" evidence="18">
    <location>
        <begin position="619"/>
        <end position="637"/>
    </location>
</feature>
<feature type="compositionally biased region" description="Basic and acidic residues" evidence="18">
    <location>
        <begin position="1615"/>
        <end position="1624"/>
    </location>
</feature>
<feature type="compositionally biased region" description="Acidic residues" evidence="18">
    <location>
        <begin position="646"/>
        <end position="675"/>
    </location>
</feature>
<dbReference type="GO" id="GO:0008296">
    <property type="term" value="F:3'-5'-DNA exonuclease activity"/>
    <property type="evidence" value="ECO:0007669"/>
    <property type="project" value="InterPro"/>
</dbReference>
<evidence type="ECO:0000256" key="11">
    <source>
        <dbReference type="ARBA" id="ARBA00022839"/>
    </source>
</evidence>
<feature type="region of interest" description="Disordered" evidence="18">
    <location>
        <begin position="1610"/>
        <end position="1634"/>
    </location>
</feature>
<keyword evidence="7" id="KW-0479">Metal-binding</keyword>
<keyword evidence="12 17" id="KW-0234">DNA repair</keyword>
<keyword evidence="11 17" id="KW-0269">Exonuclease</keyword>
<dbReference type="GO" id="GO:0030145">
    <property type="term" value="F:manganese ion binding"/>
    <property type="evidence" value="ECO:0007669"/>
    <property type="project" value="InterPro"/>
</dbReference>
<feature type="compositionally biased region" description="Basic and acidic residues" evidence="18">
    <location>
        <begin position="1234"/>
        <end position="1243"/>
    </location>
</feature>
<keyword evidence="13 17" id="KW-0464">Manganese</keyword>
<feature type="region of interest" description="Disordered" evidence="18">
    <location>
        <begin position="1150"/>
        <end position="1258"/>
    </location>
</feature>
<feature type="region of interest" description="Disordered" evidence="18">
    <location>
        <begin position="1665"/>
        <end position="1801"/>
    </location>
</feature>
<dbReference type="SMART" id="SM01347">
    <property type="entry name" value="Mre11_DNA_bind"/>
    <property type="match status" value="1"/>
</dbReference>
<dbReference type="PANTHER" id="PTHR10139:SF1">
    <property type="entry name" value="DOUBLE-STRAND BREAK REPAIR PROTEIN MRE11"/>
    <property type="match status" value="1"/>
</dbReference>
<feature type="compositionally biased region" description="Low complexity" evidence="18">
    <location>
        <begin position="601"/>
        <end position="610"/>
    </location>
</feature>
<dbReference type="Proteomes" id="UP000572817">
    <property type="component" value="Unassembled WGS sequence"/>
</dbReference>
<dbReference type="CDD" id="cd00840">
    <property type="entry name" value="MPP_Mre11_N"/>
    <property type="match status" value="1"/>
</dbReference>
<feature type="compositionally biased region" description="Polar residues" evidence="18">
    <location>
        <begin position="1685"/>
        <end position="1713"/>
    </location>
</feature>
<sequence length="1801" mass="199229">MPHKESLSYENKPDCEELANKWTRCLPGLDNPNDPDTIRILIATDSHVGYNERDAIRGDDSWKTFHEVMTLAKKHDVDMVLHGGDLFHENKPSRKSMYQVMRSLRMNCFGDRPCQLEMLSDASENFQGAFNHVNYEDPDINVAIPVFSIHGNHDDPSGEGHYSAMDILQVSGLVNYYGRTPESDNIQIKPILLQKGHTKLALFGMSNVRDERLFRTFRDGNVKFFRPSVQQDDWFNLMSVHQNHFAHTDTGYLPESFLPDFLDLVVWGHEHECLIEPTKNEETGFHVIQPGSSVATSLMPGEAVPKHVAILSINTKEQKKFEVTPVRLKSVRPFVMKEITLSEERALKDVSKKDSNRAIITRHLIGIVENLIKQAKKEWLEAQDPPEDDEPLKPPLPLIRLRVEYTAPEGGKYDCENPQRFSNRFVERVANVNDVVQFYRKKANATRQRRNDPAMPEESVLAQLAVEDVKVEKLVREFLMAQSLTILPANSFGDAVSQFVDKDDNKAMEMFVNDALAEQMQHLLTTDDMEEDEIALAMETYRSKLEEMFAAGQKKTRSGRKLKPKPDNWDTDLEGPWEDQPGAIEYDDEMDEDDDSSRMGSAPPRAAATRGRGRGRGGRSTAATSRAAASKAPAKSTTRGKKKVIEEEDDDEDDDVIMINDDDDEEEPEESDAEDLFTKPAPPKKTTARQKAAASKTTSTSRTQRSASPAVKKTPAAKPAAKQTKLNFSQTADSLPSQTGRGASRRKPPSDDEISDDDDAFEPPAPKARSKVAELLALRDSVSESAVSIERFTDEEAVREHVLRPAASNSSMGLRGSTSMPVFRGRLDGGRSSSTTVNSLLAAPTAGNANAGGSALSNAWKRPSPTPSLKRDKIQRLIKEHGSPPGLRVTAGGRIVPQDMPALGSPQYPVNNGTNAGEWAMKNSQGTTMQRATSQPPYLRRASDAVPPPAFEPMSRSNSSNTAVNTTIPAYAPGFTPSFMPFFFPGAPFAYAQAQPRPFNMPAPAPSNASNTTQADIAELQKMLEKIHVEQRDLEREMVIRENALTSEERQTMVEQKVQMITESDRIRKDIKRIESGESSGNGSLEQQRPTFPQPPGLVGPQVGPQHGLNPYLFGSAPNGLLPFAPGSQFPAPYMLPSMVPFSGFTSLDGASGTPGGDGVKSTNEEIKKTSKEDEGKQAHQETKETKEKPSTHVPRRSHALEIKDPNKTLEQKITGKRSALDPTSPAYTPQKKTKSDASHEDSSLVFVPPSPSPIASPQRDAAFAAHFPWLCSDSKDNRKNESAIKISPETSIRSSAHRPSASSINTADFFPNNPHEHSSTSFNFRKNVQNRQVTPDRSQFAWTNVFQSPDESHSLLRAPQVSPVDGPSLRGESALSMHQPEATLRSDQLRVPQGSSRQYSEDKFSSSGDRPWSRVDGIREPALSRSSTGQLDYKDKSVDFILGFSAGLTGKPIQGSETVDFMQGWAEGLLRAKTSTSCQLSEGSVSSISADRHQSPRRNHSSQRQSSFLHPDSVRSRREDGMVHPGGYIQPQSTPVHKVSNVTLKAAPVVQEFRPITGHFESSETSKSISSSMGIPPATMPTPYRNVSAETNKTVTRNLDAMVNTHQAPMTHRSGNERDEITPLDRTNQSPSKLARVFSGQSIPGQGPQKVNRSFNLNCLGDQREQARHTRASYDGAEDEPGETQASETMNARVSPSKGSAFTDSPSVSTGSPKKLSKTAVKNKFEEVAGNVGGGGKSRKGRKQKKNGHEETDDTAKDPGKMSRDEKKNWRELWKRRFEDIRNEEQREIDRYRMENPLPQ</sequence>
<dbReference type="GO" id="GO:0097552">
    <property type="term" value="P:mitochondrial double-strand break repair via homologous recombination"/>
    <property type="evidence" value="ECO:0007669"/>
    <property type="project" value="TreeGrafter"/>
</dbReference>
<feature type="compositionally biased region" description="Low complexity" evidence="18">
    <location>
        <begin position="1077"/>
        <end position="1086"/>
    </location>
</feature>
<feature type="compositionally biased region" description="Basic residues" evidence="18">
    <location>
        <begin position="554"/>
        <end position="563"/>
    </location>
</feature>
<feature type="compositionally biased region" description="Basic and acidic residues" evidence="18">
    <location>
        <begin position="1163"/>
        <end position="1191"/>
    </location>
</feature>
<evidence type="ECO:0000256" key="14">
    <source>
        <dbReference type="ARBA" id="ARBA00023242"/>
    </source>
</evidence>
<dbReference type="Pfam" id="PF00149">
    <property type="entry name" value="Metallophos"/>
    <property type="match status" value="1"/>
</dbReference>
<evidence type="ECO:0000256" key="17">
    <source>
        <dbReference type="RuleBase" id="RU003447"/>
    </source>
</evidence>
<dbReference type="InterPro" id="IPR029052">
    <property type="entry name" value="Metallo-depent_PP-like"/>
</dbReference>
<dbReference type="OrthoDB" id="3929475at2759"/>
<evidence type="ECO:0000256" key="15">
    <source>
        <dbReference type="ARBA" id="ARBA00023254"/>
    </source>
</evidence>
<comment type="similarity">
    <text evidence="4 17">Belongs to the MRE11/RAD32 family.</text>
</comment>
<organism evidence="20 21">
    <name type="scientific">Botryosphaeria dothidea</name>
    <dbReference type="NCBI Taxonomy" id="55169"/>
    <lineage>
        <taxon>Eukaryota</taxon>
        <taxon>Fungi</taxon>
        <taxon>Dikarya</taxon>
        <taxon>Ascomycota</taxon>
        <taxon>Pezizomycotina</taxon>
        <taxon>Dothideomycetes</taxon>
        <taxon>Dothideomycetes incertae sedis</taxon>
        <taxon>Botryosphaeriales</taxon>
        <taxon>Botryosphaeriaceae</taxon>
        <taxon>Botryosphaeria</taxon>
    </lineage>
</organism>
<keyword evidence="9 17" id="KW-0227">DNA damage</keyword>
<feature type="compositionally biased region" description="Polar residues" evidence="18">
    <location>
        <begin position="1481"/>
        <end position="1490"/>
    </location>
</feature>
<dbReference type="GO" id="GO:0000014">
    <property type="term" value="F:single-stranded DNA endodeoxyribonuclease activity"/>
    <property type="evidence" value="ECO:0007669"/>
    <property type="project" value="TreeGrafter"/>
</dbReference>
<evidence type="ECO:0000256" key="18">
    <source>
        <dbReference type="SAM" id="MobiDB-lite"/>
    </source>
</evidence>
<evidence type="ECO:0000256" key="13">
    <source>
        <dbReference type="ARBA" id="ARBA00023211"/>
    </source>
</evidence>
<keyword evidence="14 17" id="KW-0539">Nucleus</keyword>
<evidence type="ECO:0000313" key="21">
    <source>
        <dbReference type="Proteomes" id="UP000572817"/>
    </source>
</evidence>
<dbReference type="EMBL" id="WWBZ02000033">
    <property type="protein sequence ID" value="KAF4306697.1"/>
    <property type="molecule type" value="Genomic_DNA"/>
</dbReference>
<dbReference type="InterPro" id="IPR038487">
    <property type="entry name" value="Mre11_capping_dom"/>
</dbReference>
<feature type="region of interest" description="Disordered" evidence="18">
    <location>
        <begin position="1354"/>
        <end position="1430"/>
    </location>
</feature>
<dbReference type="Pfam" id="PF04152">
    <property type="entry name" value="Mre11_DNA_bind"/>
    <property type="match status" value="1"/>
</dbReference>
<dbReference type="GO" id="GO:0000724">
    <property type="term" value="P:double-strand break repair via homologous recombination"/>
    <property type="evidence" value="ECO:0007669"/>
    <property type="project" value="TreeGrafter"/>
</dbReference>
<dbReference type="GO" id="GO:0030870">
    <property type="term" value="C:Mre11 complex"/>
    <property type="evidence" value="ECO:0007669"/>
    <property type="project" value="InterPro"/>
</dbReference>
<feature type="compositionally biased region" description="Basic and acidic residues" evidence="18">
    <location>
        <begin position="1199"/>
        <end position="1211"/>
    </location>
</feature>
<feature type="region of interest" description="Disordered" evidence="18">
    <location>
        <begin position="1076"/>
        <end position="1105"/>
    </location>
</feature>
<keyword evidence="21" id="KW-1185">Reference proteome</keyword>
<evidence type="ECO:0000256" key="3">
    <source>
        <dbReference type="ARBA" id="ARBA00004286"/>
    </source>
</evidence>